<gene>
    <name evidence="5" type="ORF">FHX34_10775</name>
</gene>
<dbReference type="InterPro" id="IPR003018">
    <property type="entry name" value="GAF"/>
</dbReference>
<dbReference type="RefSeq" id="WP_122976671.1">
    <property type="nucleotide sequence ID" value="NZ_BOMX01000125.1"/>
</dbReference>
<dbReference type="AlphaFoldDB" id="A0A561VG69"/>
<dbReference type="Pfam" id="PF03861">
    <property type="entry name" value="ANTAR"/>
    <property type="match status" value="1"/>
</dbReference>
<dbReference type="SMART" id="SM01012">
    <property type="entry name" value="ANTAR"/>
    <property type="match status" value="1"/>
</dbReference>
<sequence length="279" mass="28635">MSVPHRRVPAGQRGTRSRRRATSGATTAPGKTGRLVAGVRPRHTGVVSQTGAGPHPVELAGLLHEVTVGLLASDTLGQALDRLASLTLGALPGAVRCSVALIGEGGPPTVVAAGSAGETSLQLQYAQGSGPALEAARTRALVTTCDLAADERWPELGEAARADGIRAVASIPLDVRRTAVGALTVCLDRPGEVGPDVLLTAMAVAGQAEVLLGELHRREALGEGAAVDRAVGVIIAQRGCGVQEAFRVLQESAQRLGLDRRTVAERLVAAAARDRQVSH</sequence>
<keyword evidence="6" id="KW-1185">Reference proteome</keyword>
<feature type="region of interest" description="Disordered" evidence="3">
    <location>
        <begin position="1"/>
        <end position="35"/>
    </location>
</feature>
<protein>
    <submittedName>
        <fullName evidence="5">GAF domain-containing protein</fullName>
    </submittedName>
</protein>
<organism evidence="5 6">
    <name type="scientific">Actinoplanes teichomyceticus</name>
    <dbReference type="NCBI Taxonomy" id="1867"/>
    <lineage>
        <taxon>Bacteria</taxon>
        <taxon>Bacillati</taxon>
        <taxon>Actinomycetota</taxon>
        <taxon>Actinomycetes</taxon>
        <taxon>Micromonosporales</taxon>
        <taxon>Micromonosporaceae</taxon>
        <taxon>Actinoplanes</taxon>
    </lineage>
</organism>
<dbReference type="OrthoDB" id="3688893at2"/>
<evidence type="ECO:0000256" key="1">
    <source>
        <dbReference type="ARBA" id="ARBA00023015"/>
    </source>
</evidence>
<dbReference type="Proteomes" id="UP000320239">
    <property type="component" value="Unassembled WGS sequence"/>
</dbReference>
<dbReference type="Pfam" id="PF13185">
    <property type="entry name" value="GAF_2"/>
    <property type="match status" value="1"/>
</dbReference>
<proteinExistence type="predicted"/>
<evidence type="ECO:0000256" key="2">
    <source>
        <dbReference type="ARBA" id="ARBA00023163"/>
    </source>
</evidence>
<dbReference type="InterPro" id="IPR036388">
    <property type="entry name" value="WH-like_DNA-bd_sf"/>
</dbReference>
<dbReference type="EMBL" id="VIWY01000007">
    <property type="protein sequence ID" value="TWG10584.1"/>
    <property type="molecule type" value="Genomic_DNA"/>
</dbReference>
<evidence type="ECO:0000259" key="4">
    <source>
        <dbReference type="PROSITE" id="PS50921"/>
    </source>
</evidence>
<feature type="domain" description="ANTAR" evidence="4">
    <location>
        <begin position="207"/>
        <end position="268"/>
    </location>
</feature>
<dbReference type="InterPro" id="IPR029016">
    <property type="entry name" value="GAF-like_dom_sf"/>
</dbReference>
<dbReference type="GO" id="GO:0003723">
    <property type="term" value="F:RNA binding"/>
    <property type="evidence" value="ECO:0007669"/>
    <property type="project" value="InterPro"/>
</dbReference>
<evidence type="ECO:0000313" key="6">
    <source>
        <dbReference type="Proteomes" id="UP000320239"/>
    </source>
</evidence>
<reference evidence="5 6" key="1">
    <citation type="submission" date="2019-06" db="EMBL/GenBank/DDBJ databases">
        <title>Sequencing the genomes of 1000 actinobacteria strains.</title>
        <authorList>
            <person name="Klenk H.-P."/>
        </authorList>
    </citation>
    <scope>NUCLEOTIDE SEQUENCE [LARGE SCALE GENOMIC DNA]</scope>
    <source>
        <strain evidence="5 6">DSM 43866</strain>
    </source>
</reference>
<evidence type="ECO:0000313" key="5">
    <source>
        <dbReference type="EMBL" id="TWG10584.1"/>
    </source>
</evidence>
<evidence type="ECO:0000256" key="3">
    <source>
        <dbReference type="SAM" id="MobiDB-lite"/>
    </source>
</evidence>
<dbReference type="SUPFAM" id="SSF55781">
    <property type="entry name" value="GAF domain-like"/>
    <property type="match status" value="1"/>
</dbReference>
<keyword evidence="1" id="KW-0805">Transcription regulation</keyword>
<name>A0A561VG69_ACTTI</name>
<accession>A0A561VG69</accession>
<dbReference type="InterPro" id="IPR005561">
    <property type="entry name" value="ANTAR"/>
</dbReference>
<dbReference type="Gene3D" id="3.30.450.40">
    <property type="match status" value="1"/>
</dbReference>
<keyword evidence="2" id="KW-0804">Transcription</keyword>
<comment type="caution">
    <text evidence="5">The sequence shown here is derived from an EMBL/GenBank/DDBJ whole genome shotgun (WGS) entry which is preliminary data.</text>
</comment>
<dbReference type="Gene3D" id="1.10.10.10">
    <property type="entry name" value="Winged helix-like DNA-binding domain superfamily/Winged helix DNA-binding domain"/>
    <property type="match status" value="1"/>
</dbReference>
<dbReference type="PROSITE" id="PS50921">
    <property type="entry name" value="ANTAR"/>
    <property type="match status" value="1"/>
</dbReference>